<proteinExistence type="inferred from homology"/>
<evidence type="ECO:0000313" key="7">
    <source>
        <dbReference type="EMBL" id="CAK0891465.1"/>
    </source>
</evidence>
<dbReference type="InterPro" id="IPR029000">
    <property type="entry name" value="Cyclophilin-like_dom_sf"/>
</dbReference>
<feature type="signal peptide" evidence="5">
    <location>
        <begin position="1"/>
        <end position="46"/>
    </location>
</feature>
<evidence type="ECO:0000256" key="4">
    <source>
        <dbReference type="SAM" id="MobiDB-lite"/>
    </source>
</evidence>
<keyword evidence="2 3" id="KW-0413">Isomerase</keyword>
<accession>A0ABN9WX82</accession>
<dbReference type="PANTHER" id="PTHR43246">
    <property type="entry name" value="PEPTIDYL-PROLYL CIS-TRANS ISOMERASE CYP38, CHLOROPLASTIC"/>
    <property type="match status" value="1"/>
</dbReference>
<dbReference type="PRINTS" id="PR00153">
    <property type="entry name" value="CSAPPISMRASE"/>
</dbReference>
<dbReference type="EC" id="5.2.1.8" evidence="3"/>
<evidence type="ECO:0000256" key="3">
    <source>
        <dbReference type="RuleBase" id="RU363019"/>
    </source>
</evidence>
<feature type="domain" description="PPIase cyclophilin-type" evidence="6">
    <location>
        <begin position="116"/>
        <end position="238"/>
    </location>
</feature>
<name>A0ABN9WX82_9DINO</name>
<dbReference type="InterPro" id="IPR044665">
    <property type="entry name" value="E_coli_cyclophilin_A-like"/>
</dbReference>
<feature type="compositionally biased region" description="Polar residues" evidence="4">
    <location>
        <begin position="69"/>
        <end position="84"/>
    </location>
</feature>
<keyword evidence="8" id="KW-1185">Reference proteome</keyword>
<keyword evidence="5" id="KW-0732">Signal</keyword>
<dbReference type="Proteomes" id="UP001189429">
    <property type="component" value="Unassembled WGS sequence"/>
</dbReference>
<comment type="function">
    <text evidence="3">PPIases accelerate the folding of proteins. It catalyzes the cis-trans isomerization of proline imidic peptide bonds in oligopeptides.</text>
</comment>
<reference evidence="7" key="1">
    <citation type="submission" date="2023-10" db="EMBL/GenBank/DDBJ databases">
        <authorList>
            <person name="Chen Y."/>
            <person name="Shah S."/>
            <person name="Dougan E. K."/>
            <person name="Thang M."/>
            <person name="Chan C."/>
        </authorList>
    </citation>
    <scope>NUCLEOTIDE SEQUENCE [LARGE SCALE GENOMIC DNA]</scope>
</reference>
<dbReference type="SUPFAM" id="SSF50891">
    <property type="entry name" value="Cyclophilin-like"/>
    <property type="match status" value="1"/>
</dbReference>
<comment type="caution">
    <text evidence="7">The sequence shown here is derived from an EMBL/GenBank/DDBJ whole genome shotgun (WGS) entry which is preliminary data.</text>
</comment>
<comment type="similarity">
    <text evidence="3">Belongs to the cyclophilin-type PPIase family.</text>
</comment>
<dbReference type="PROSITE" id="PS50072">
    <property type="entry name" value="CSA_PPIASE_2"/>
    <property type="match status" value="1"/>
</dbReference>
<dbReference type="EMBL" id="CAUYUJ010019481">
    <property type="protein sequence ID" value="CAK0891465.1"/>
    <property type="molecule type" value="Genomic_DNA"/>
</dbReference>
<dbReference type="InterPro" id="IPR002130">
    <property type="entry name" value="Cyclophilin-type_PPIase_dom"/>
</dbReference>
<evidence type="ECO:0000259" key="6">
    <source>
        <dbReference type="PROSITE" id="PS50072"/>
    </source>
</evidence>
<feature type="chain" id="PRO_5046412828" description="Peptidyl-prolyl cis-trans isomerase" evidence="5">
    <location>
        <begin position="47"/>
        <end position="279"/>
    </location>
</feature>
<keyword evidence="1 3" id="KW-0697">Rotamase</keyword>
<evidence type="ECO:0000313" key="8">
    <source>
        <dbReference type="Proteomes" id="UP001189429"/>
    </source>
</evidence>
<evidence type="ECO:0000256" key="5">
    <source>
        <dbReference type="SAM" id="SignalP"/>
    </source>
</evidence>
<gene>
    <name evidence="7" type="ORF">PCOR1329_LOCUS71412</name>
</gene>
<evidence type="ECO:0000256" key="1">
    <source>
        <dbReference type="ARBA" id="ARBA00023110"/>
    </source>
</evidence>
<protein>
    <recommendedName>
        <fullName evidence="3">Peptidyl-prolyl cis-trans isomerase</fullName>
        <shortName evidence="3">PPIase</shortName>
        <ecNumber evidence="3">5.2.1.8</ecNumber>
    </recommendedName>
</protein>
<dbReference type="Pfam" id="PF00160">
    <property type="entry name" value="Pro_isomerase"/>
    <property type="match status" value="1"/>
</dbReference>
<feature type="region of interest" description="Disordered" evidence="4">
    <location>
        <begin position="69"/>
        <end position="96"/>
    </location>
</feature>
<dbReference type="Gene3D" id="2.40.100.10">
    <property type="entry name" value="Cyclophilin-like"/>
    <property type="match status" value="1"/>
</dbReference>
<sequence>MLQSSHCGSSHVWALRKTRRRRRLRSPMARAALAAALLAVLGAAAAEGGARPSGSCPGDEEGSVLLQSAATRAQRSEARLQSTEPDADAEGNPYATEPWNATFSVVLSGEEGGEESNFTVTVHPDWAPEGAKRLQDLVASHVFDEARFFRVVPDFMVQWGIPADPAVAKTWSEKKIPDDPDAGHSNEKGMVTFATSGPDSRTSQLFVNYKDNAFLDKQGFTPVGEVVEGMSVVEGIQSKYGEEPDQGEIQERGNAYLTKEFPGLSYISGVTGSFPAGSK</sequence>
<organism evidence="7 8">
    <name type="scientific">Prorocentrum cordatum</name>
    <dbReference type="NCBI Taxonomy" id="2364126"/>
    <lineage>
        <taxon>Eukaryota</taxon>
        <taxon>Sar</taxon>
        <taxon>Alveolata</taxon>
        <taxon>Dinophyceae</taxon>
        <taxon>Prorocentrales</taxon>
        <taxon>Prorocentraceae</taxon>
        <taxon>Prorocentrum</taxon>
    </lineage>
</organism>
<evidence type="ECO:0000256" key="2">
    <source>
        <dbReference type="ARBA" id="ARBA00023235"/>
    </source>
</evidence>
<comment type="catalytic activity">
    <reaction evidence="3">
        <text>[protein]-peptidylproline (omega=180) = [protein]-peptidylproline (omega=0)</text>
        <dbReference type="Rhea" id="RHEA:16237"/>
        <dbReference type="Rhea" id="RHEA-COMP:10747"/>
        <dbReference type="Rhea" id="RHEA-COMP:10748"/>
        <dbReference type="ChEBI" id="CHEBI:83833"/>
        <dbReference type="ChEBI" id="CHEBI:83834"/>
        <dbReference type="EC" id="5.2.1.8"/>
    </reaction>
</comment>